<evidence type="ECO:0000259" key="3">
    <source>
        <dbReference type="Pfam" id="PF01408"/>
    </source>
</evidence>
<dbReference type="InterPro" id="IPR036291">
    <property type="entry name" value="NAD(P)-bd_dom_sf"/>
</dbReference>
<sequence>MRSRIRWGIIATGNIAGQFARDLALLPDHEVVAVGSRSLDRAKAFADEHGIRHAFGSYAQVLEHPDVDVVYVATPHSDHYATSRQALEAGKAVLCEKAFTVTAAQARELVELARDRKVFLMEAMWMRCNPLHLRLRDLVRAGVIGEPRAVQASLGFVAAYRPEDRLFSPALAGGALLDVGVYPVSLAYHLLGAPGRVKAAGTLAPTGVDGSVSIALSYDSGAIASLSGSLTSALPNNATVSGTEGWIELPRSFHDTNRLLIHRPGRDVEEHTVELIGVGYAHEAAEVARCLREGVLESPLVSWNDSVTVMEVLDEVRRQVGVHYPDHDTVSTEPFPST</sequence>
<keyword evidence="6" id="KW-1185">Reference proteome</keyword>
<dbReference type="EMBL" id="QTUC01000001">
    <property type="protein sequence ID" value="REF35955.1"/>
    <property type="molecule type" value="Genomic_DNA"/>
</dbReference>
<feature type="domain" description="GFO/IDH/MocA-like oxidoreductase" evidence="4">
    <location>
        <begin position="133"/>
        <end position="248"/>
    </location>
</feature>
<dbReference type="Proteomes" id="UP000256485">
    <property type="component" value="Unassembled WGS sequence"/>
</dbReference>
<dbReference type="InterPro" id="IPR000683">
    <property type="entry name" value="Gfo/Idh/MocA-like_OxRdtase_N"/>
</dbReference>
<dbReference type="Gene3D" id="3.40.50.720">
    <property type="entry name" value="NAD(P)-binding Rossmann-like Domain"/>
    <property type="match status" value="1"/>
</dbReference>
<organism evidence="5 6">
    <name type="scientific">Thermasporomyces composti</name>
    <dbReference type="NCBI Taxonomy" id="696763"/>
    <lineage>
        <taxon>Bacteria</taxon>
        <taxon>Bacillati</taxon>
        <taxon>Actinomycetota</taxon>
        <taxon>Actinomycetes</taxon>
        <taxon>Propionibacteriales</taxon>
        <taxon>Nocardioidaceae</taxon>
        <taxon>Thermasporomyces</taxon>
    </lineage>
</organism>
<evidence type="ECO:0000259" key="4">
    <source>
        <dbReference type="Pfam" id="PF22725"/>
    </source>
</evidence>
<feature type="domain" description="Gfo/Idh/MocA-like oxidoreductase N-terminal" evidence="3">
    <location>
        <begin position="5"/>
        <end position="122"/>
    </location>
</feature>
<dbReference type="GO" id="GO:0000166">
    <property type="term" value="F:nucleotide binding"/>
    <property type="evidence" value="ECO:0007669"/>
    <property type="project" value="InterPro"/>
</dbReference>
<dbReference type="SUPFAM" id="SSF51735">
    <property type="entry name" value="NAD(P)-binding Rossmann-fold domains"/>
    <property type="match status" value="1"/>
</dbReference>
<dbReference type="Gene3D" id="3.30.360.10">
    <property type="entry name" value="Dihydrodipicolinate Reductase, domain 2"/>
    <property type="match status" value="1"/>
</dbReference>
<dbReference type="PANTHER" id="PTHR22604:SF105">
    <property type="entry name" value="TRANS-1,2-DIHYDROBENZENE-1,2-DIOL DEHYDROGENASE"/>
    <property type="match status" value="1"/>
</dbReference>
<dbReference type="GO" id="GO:0016491">
    <property type="term" value="F:oxidoreductase activity"/>
    <property type="evidence" value="ECO:0007669"/>
    <property type="project" value="UniProtKB-KW"/>
</dbReference>
<evidence type="ECO:0000256" key="1">
    <source>
        <dbReference type="ARBA" id="ARBA00010928"/>
    </source>
</evidence>
<dbReference type="InterPro" id="IPR055170">
    <property type="entry name" value="GFO_IDH_MocA-like_dom"/>
</dbReference>
<dbReference type="OrthoDB" id="9815825at2"/>
<dbReference type="Pfam" id="PF01408">
    <property type="entry name" value="GFO_IDH_MocA"/>
    <property type="match status" value="1"/>
</dbReference>
<gene>
    <name evidence="5" type="ORF">DFJ64_1348</name>
</gene>
<dbReference type="AlphaFoldDB" id="A0A3D9VAC2"/>
<evidence type="ECO:0000313" key="6">
    <source>
        <dbReference type="Proteomes" id="UP000256485"/>
    </source>
</evidence>
<reference evidence="5 6" key="1">
    <citation type="submission" date="2018-08" db="EMBL/GenBank/DDBJ databases">
        <title>Sequencing the genomes of 1000 actinobacteria strains.</title>
        <authorList>
            <person name="Klenk H.-P."/>
        </authorList>
    </citation>
    <scope>NUCLEOTIDE SEQUENCE [LARGE SCALE GENOMIC DNA]</scope>
    <source>
        <strain evidence="5 6">DSM 22891</strain>
    </source>
</reference>
<dbReference type="Pfam" id="PF22725">
    <property type="entry name" value="GFO_IDH_MocA_C3"/>
    <property type="match status" value="1"/>
</dbReference>
<protein>
    <submittedName>
        <fullName evidence="5">Putative dehydrogenase</fullName>
    </submittedName>
</protein>
<keyword evidence="2" id="KW-0560">Oxidoreductase</keyword>
<dbReference type="RefSeq" id="WP_115849656.1">
    <property type="nucleotide sequence ID" value="NZ_QTUC01000001.1"/>
</dbReference>
<dbReference type="InterPro" id="IPR050984">
    <property type="entry name" value="Gfo/Idh/MocA_domain"/>
</dbReference>
<dbReference type="PANTHER" id="PTHR22604">
    <property type="entry name" value="OXIDOREDUCTASES"/>
    <property type="match status" value="1"/>
</dbReference>
<evidence type="ECO:0000256" key="2">
    <source>
        <dbReference type="ARBA" id="ARBA00023002"/>
    </source>
</evidence>
<evidence type="ECO:0000313" key="5">
    <source>
        <dbReference type="EMBL" id="REF35955.1"/>
    </source>
</evidence>
<name>A0A3D9VAC2_THECX</name>
<dbReference type="SUPFAM" id="SSF55347">
    <property type="entry name" value="Glyceraldehyde-3-phosphate dehydrogenase-like, C-terminal domain"/>
    <property type="match status" value="1"/>
</dbReference>
<comment type="similarity">
    <text evidence="1">Belongs to the Gfo/Idh/MocA family.</text>
</comment>
<comment type="caution">
    <text evidence="5">The sequence shown here is derived from an EMBL/GenBank/DDBJ whole genome shotgun (WGS) entry which is preliminary data.</text>
</comment>
<accession>A0A3D9VAC2</accession>
<proteinExistence type="inferred from homology"/>